<dbReference type="InterPro" id="IPR051081">
    <property type="entry name" value="HTH_MetalResp_TranReg"/>
</dbReference>
<dbReference type="InterPro" id="IPR036390">
    <property type="entry name" value="WH_DNA-bd_sf"/>
</dbReference>
<accession>A0A6J4VKW0</accession>
<dbReference type="Pfam" id="PF01022">
    <property type="entry name" value="HTH_5"/>
    <property type="match status" value="1"/>
</dbReference>
<dbReference type="PROSITE" id="PS50987">
    <property type="entry name" value="HTH_ARSR_2"/>
    <property type="match status" value="1"/>
</dbReference>
<evidence type="ECO:0000256" key="3">
    <source>
        <dbReference type="ARBA" id="ARBA00023163"/>
    </source>
</evidence>
<dbReference type="InterPro" id="IPR011991">
    <property type="entry name" value="ArsR-like_HTH"/>
</dbReference>
<dbReference type="GO" id="GO:0003677">
    <property type="term" value="F:DNA binding"/>
    <property type="evidence" value="ECO:0007669"/>
    <property type="project" value="UniProtKB-KW"/>
</dbReference>
<dbReference type="InterPro" id="IPR001845">
    <property type="entry name" value="HTH_ArsR_DNA-bd_dom"/>
</dbReference>
<dbReference type="InterPro" id="IPR036388">
    <property type="entry name" value="WH-like_DNA-bd_sf"/>
</dbReference>
<dbReference type="CDD" id="cd00090">
    <property type="entry name" value="HTH_ARSR"/>
    <property type="match status" value="1"/>
</dbReference>
<reference evidence="5" key="1">
    <citation type="submission" date="2020-02" db="EMBL/GenBank/DDBJ databases">
        <authorList>
            <person name="Meier V. D."/>
        </authorList>
    </citation>
    <scope>NUCLEOTIDE SEQUENCE</scope>
    <source>
        <strain evidence="5">AVDCRST_MAG88</strain>
    </source>
</reference>
<feature type="non-terminal residue" evidence="5">
    <location>
        <position position="95"/>
    </location>
</feature>
<feature type="domain" description="HTH arsR-type" evidence="4">
    <location>
        <begin position="1"/>
        <end position="82"/>
    </location>
</feature>
<dbReference type="PRINTS" id="PR00778">
    <property type="entry name" value="HTHARSR"/>
</dbReference>
<sequence length="95" mass="10946">MVLADPTRRQILELLAERERSAGELVVAFPISQPAVSRHLRVLREAGLVQLRSQGQRRIYRLDATPLAAVDAWLSRYRHFWSGRLDDLDRALQAR</sequence>
<keyword evidence="3" id="KW-0804">Transcription</keyword>
<protein>
    <submittedName>
        <fullName evidence="5">Transcriptional regulator, ArsR family</fullName>
    </submittedName>
</protein>
<keyword evidence="1" id="KW-0805">Transcription regulation</keyword>
<evidence type="ECO:0000256" key="1">
    <source>
        <dbReference type="ARBA" id="ARBA00023015"/>
    </source>
</evidence>
<gene>
    <name evidence="5" type="ORF">AVDCRST_MAG88-3365</name>
</gene>
<dbReference type="SUPFAM" id="SSF46785">
    <property type="entry name" value="Winged helix' DNA-binding domain"/>
    <property type="match status" value="1"/>
</dbReference>
<name>A0A6J4VKW0_9BACT</name>
<keyword evidence="2" id="KW-0238">DNA-binding</keyword>
<dbReference type="Gene3D" id="1.10.10.10">
    <property type="entry name" value="Winged helix-like DNA-binding domain superfamily/Winged helix DNA-binding domain"/>
    <property type="match status" value="1"/>
</dbReference>
<dbReference type="AlphaFoldDB" id="A0A6J4VKW0"/>
<proteinExistence type="predicted"/>
<dbReference type="EMBL" id="CADCWM010000807">
    <property type="protein sequence ID" value="CAA9581297.1"/>
    <property type="molecule type" value="Genomic_DNA"/>
</dbReference>
<evidence type="ECO:0000259" key="4">
    <source>
        <dbReference type="PROSITE" id="PS50987"/>
    </source>
</evidence>
<dbReference type="SMART" id="SM00418">
    <property type="entry name" value="HTH_ARSR"/>
    <property type="match status" value="1"/>
</dbReference>
<dbReference type="PANTHER" id="PTHR33154">
    <property type="entry name" value="TRANSCRIPTIONAL REGULATOR, ARSR FAMILY"/>
    <property type="match status" value="1"/>
</dbReference>
<evidence type="ECO:0000256" key="2">
    <source>
        <dbReference type="ARBA" id="ARBA00023125"/>
    </source>
</evidence>
<dbReference type="NCBIfam" id="NF033788">
    <property type="entry name" value="HTH_metalloreg"/>
    <property type="match status" value="1"/>
</dbReference>
<dbReference type="PANTHER" id="PTHR33154:SF33">
    <property type="entry name" value="TRANSCRIPTIONAL REPRESSOR SDPR"/>
    <property type="match status" value="1"/>
</dbReference>
<organism evidence="5">
    <name type="scientific">uncultured Thermomicrobiales bacterium</name>
    <dbReference type="NCBI Taxonomy" id="1645740"/>
    <lineage>
        <taxon>Bacteria</taxon>
        <taxon>Pseudomonadati</taxon>
        <taxon>Thermomicrobiota</taxon>
        <taxon>Thermomicrobia</taxon>
        <taxon>Thermomicrobiales</taxon>
        <taxon>environmental samples</taxon>
    </lineage>
</organism>
<dbReference type="GO" id="GO:0003700">
    <property type="term" value="F:DNA-binding transcription factor activity"/>
    <property type="evidence" value="ECO:0007669"/>
    <property type="project" value="InterPro"/>
</dbReference>
<evidence type="ECO:0000313" key="5">
    <source>
        <dbReference type="EMBL" id="CAA9581297.1"/>
    </source>
</evidence>